<dbReference type="RefSeq" id="WP_337312974.1">
    <property type="nucleotide sequence ID" value="NZ_JAEKNS010000129.1"/>
</dbReference>
<dbReference type="Proteomes" id="UP000248724">
    <property type="component" value="Unassembled WGS sequence"/>
</dbReference>
<dbReference type="EMBL" id="JAEKNS010000129">
    <property type="protein sequence ID" value="MBJ7595663.1"/>
    <property type="molecule type" value="Genomic_DNA"/>
</dbReference>
<comment type="caution">
    <text evidence="3">The sequence shown here is derived from an EMBL/GenBank/DDBJ whole genome shotgun (WGS) entry which is preliminary data.</text>
</comment>
<evidence type="ECO:0000313" key="2">
    <source>
        <dbReference type="EMBL" id="MBJ7595663.1"/>
    </source>
</evidence>
<evidence type="ECO:0000313" key="3">
    <source>
        <dbReference type="EMBL" id="PZR80071.1"/>
    </source>
</evidence>
<gene>
    <name evidence="3" type="ORF">DLM65_09145</name>
    <name evidence="2" type="ORF">JF886_12535</name>
</gene>
<accession>A0A2W6AQK3</accession>
<reference evidence="2 5" key="3">
    <citation type="submission" date="2020-10" db="EMBL/GenBank/DDBJ databases">
        <title>Ca. Dormibacterota MAGs.</title>
        <authorList>
            <person name="Montgomery K."/>
        </authorList>
    </citation>
    <scope>NUCLEOTIDE SEQUENCE [LARGE SCALE GENOMIC DNA]</scope>
    <source>
        <strain evidence="2">SC8812_S17_18</strain>
    </source>
</reference>
<dbReference type="Gene3D" id="2.60.120.10">
    <property type="entry name" value="Jelly Rolls"/>
    <property type="match status" value="1"/>
</dbReference>
<protein>
    <submittedName>
        <fullName evidence="2">Cupin domain-containing protein</fullName>
    </submittedName>
</protein>
<organism evidence="3 4">
    <name type="scientific">Candidatus Aeolococcus gillhamiae</name>
    <dbReference type="NCBI Taxonomy" id="3127015"/>
    <lineage>
        <taxon>Bacteria</taxon>
        <taxon>Bacillati</taxon>
        <taxon>Candidatus Dormiibacterota</taxon>
        <taxon>Candidatus Dormibacteria</taxon>
        <taxon>Candidatus Aeolococcales</taxon>
        <taxon>Candidatus Aeolococcaceae</taxon>
        <taxon>Candidatus Aeolococcus</taxon>
    </lineage>
</organism>
<dbReference type="Pfam" id="PF07883">
    <property type="entry name" value="Cupin_2"/>
    <property type="match status" value="1"/>
</dbReference>
<dbReference type="InterPro" id="IPR013096">
    <property type="entry name" value="Cupin_2"/>
</dbReference>
<feature type="domain" description="Cupin type-2" evidence="1">
    <location>
        <begin position="46"/>
        <end position="99"/>
    </location>
</feature>
<dbReference type="AlphaFoldDB" id="A0A2W6AQK3"/>
<accession>A0A934K2J9</accession>
<evidence type="ECO:0000313" key="5">
    <source>
        <dbReference type="Proteomes" id="UP000606991"/>
    </source>
</evidence>
<reference evidence="3 4" key="1">
    <citation type="journal article" date="2017" name="Nature">
        <title>Atmospheric trace gases support primary production in Antarctic desert surface soil.</title>
        <authorList>
            <person name="Ji M."/>
            <person name="Greening C."/>
            <person name="Vanwonterghem I."/>
            <person name="Carere C.R."/>
            <person name="Bay S.K."/>
            <person name="Steen J.A."/>
            <person name="Montgomery K."/>
            <person name="Lines T."/>
            <person name="Beardall J."/>
            <person name="van Dorst J."/>
            <person name="Snape I."/>
            <person name="Stott M.B."/>
            <person name="Hugenholtz P."/>
            <person name="Ferrari B.C."/>
        </authorList>
    </citation>
    <scope>NUCLEOTIDE SEQUENCE [LARGE SCALE GENOMIC DNA]</scope>
    <source>
        <strain evidence="3">RRmetagenome_bin12</strain>
    </source>
</reference>
<evidence type="ECO:0000259" key="1">
    <source>
        <dbReference type="Pfam" id="PF07883"/>
    </source>
</evidence>
<dbReference type="InterPro" id="IPR014710">
    <property type="entry name" value="RmlC-like_jellyroll"/>
</dbReference>
<dbReference type="Proteomes" id="UP000606991">
    <property type="component" value="Unassembled WGS sequence"/>
</dbReference>
<dbReference type="EMBL" id="QHBU01000174">
    <property type="protein sequence ID" value="PZR80071.1"/>
    <property type="molecule type" value="Genomic_DNA"/>
</dbReference>
<reference evidence="3" key="2">
    <citation type="submission" date="2018-05" db="EMBL/GenBank/DDBJ databases">
        <authorList>
            <person name="Ferrari B."/>
        </authorList>
    </citation>
    <scope>NUCLEOTIDE SEQUENCE</scope>
    <source>
        <strain evidence="3">RRmetagenome_bin12</strain>
    </source>
</reference>
<dbReference type="PANTHER" id="PTHR36440:SF1">
    <property type="entry name" value="PUTATIVE (AFU_ORTHOLOGUE AFUA_8G07350)-RELATED"/>
    <property type="match status" value="1"/>
</dbReference>
<sequence length="157" mass="16966">MTDAEGNAFVLRPGEGRRIDLGVFQMSVKASREQTNGAFSLLEATEPAGFGPPLHIHHDAAEAFYVLEGEYIIFLGERELTCPAGSFIFIPAGIAHRFRVGNVASRKLNLFAPAAMVGYFDELSQANNNGDIDPSLRSAIATKYSMEVLGSVPEGYV</sequence>
<dbReference type="InterPro" id="IPR011051">
    <property type="entry name" value="RmlC_Cupin_sf"/>
</dbReference>
<name>A0A2W6AQK3_9BACT</name>
<dbReference type="InterPro" id="IPR053146">
    <property type="entry name" value="QDO-like"/>
</dbReference>
<dbReference type="SUPFAM" id="SSF51182">
    <property type="entry name" value="RmlC-like cupins"/>
    <property type="match status" value="1"/>
</dbReference>
<dbReference type="PANTHER" id="PTHR36440">
    <property type="entry name" value="PUTATIVE (AFU_ORTHOLOGUE AFUA_8G07350)-RELATED"/>
    <property type="match status" value="1"/>
</dbReference>
<proteinExistence type="predicted"/>
<evidence type="ECO:0000313" key="4">
    <source>
        <dbReference type="Proteomes" id="UP000248724"/>
    </source>
</evidence>